<dbReference type="PANTHER" id="PTHR12258:SF5">
    <property type="entry name" value="BCDNA.GH02250-RELATED"/>
    <property type="match status" value="1"/>
</dbReference>
<sequence>MRLADCVSVEIDEGIFKYVLIAATECSTGNSMQIVRGYGGCEYHADVLATAAERLGSEISLTCLGGGRIAHDANAKKVHIYGYSMAYGRANHAESCKMCCDHFGDGYSVSWADEGY</sequence>
<evidence type="ECO:0000256" key="2">
    <source>
        <dbReference type="ARBA" id="ARBA00010971"/>
    </source>
</evidence>
<dbReference type="GO" id="GO:0007548">
    <property type="term" value="P:sex differentiation"/>
    <property type="evidence" value="ECO:0007669"/>
    <property type="project" value="UniProtKB-KW"/>
</dbReference>
<dbReference type="EMBL" id="HBER01040333">
    <property type="protein sequence ID" value="CAD8545081.1"/>
    <property type="molecule type" value="Transcribed_RNA"/>
</dbReference>
<dbReference type="GO" id="GO:0030154">
    <property type="term" value="P:cell differentiation"/>
    <property type="evidence" value="ECO:0007669"/>
    <property type="project" value="UniProtKB-KW"/>
</dbReference>
<dbReference type="Pfam" id="PF05005">
    <property type="entry name" value="Ocnus"/>
    <property type="match status" value="1"/>
</dbReference>
<comment type="function">
    <text evidence="1">JanA and janB regulate somatic sex differentiation.</text>
</comment>
<dbReference type="InterPro" id="IPR038596">
    <property type="entry name" value="Janus_sf"/>
</dbReference>
<evidence type="ECO:0000256" key="3">
    <source>
        <dbReference type="ARBA" id="ARBA00022782"/>
    </source>
</evidence>
<dbReference type="InterPro" id="IPR007702">
    <property type="entry name" value="Janus"/>
</dbReference>
<evidence type="ECO:0000256" key="1">
    <source>
        <dbReference type="ARBA" id="ARBA00002508"/>
    </source>
</evidence>
<dbReference type="AlphaFoldDB" id="A0A7S0J9N9"/>
<organism evidence="7">
    <name type="scientific">Calcidiscus leptoporus</name>
    <dbReference type="NCBI Taxonomy" id="127549"/>
    <lineage>
        <taxon>Eukaryota</taxon>
        <taxon>Haptista</taxon>
        <taxon>Haptophyta</taxon>
        <taxon>Prymnesiophyceae</taxon>
        <taxon>Coccolithales</taxon>
        <taxon>Calcidiscaceae</taxon>
        <taxon>Calcidiscus</taxon>
    </lineage>
</organism>
<evidence type="ECO:0000313" key="7">
    <source>
        <dbReference type="EMBL" id="CAD8545081.1"/>
    </source>
</evidence>
<evidence type="ECO:0008006" key="8">
    <source>
        <dbReference type="Google" id="ProtNLM"/>
    </source>
</evidence>
<keyword evidence="3" id="KW-0221">Differentiation</keyword>
<feature type="binding site" evidence="6">
    <location>
        <position position="17"/>
    </location>
    <ligand>
        <name>substrate</name>
    </ligand>
</feature>
<evidence type="ECO:0000256" key="5">
    <source>
        <dbReference type="PIRSR" id="PIRSR607702-1"/>
    </source>
</evidence>
<feature type="active site" description="Proton acceptor" evidence="5">
    <location>
        <position position="44"/>
    </location>
</feature>
<accession>A0A7S0J9N9</accession>
<evidence type="ECO:0000256" key="6">
    <source>
        <dbReference type="PIRSR" id="PIRSR607702-2"/>
    </source>
</evidence>
<gene>
    <name evidence="7" type="ORF">CLEP1334_LOCUS20370</name>
</gene>
<evidence type="ECO:0000256" key="4">
    <source>
        <dbReference type="ARBA" id="ARBA00022928"/>
    </source>
</evidence>
<name>A0A7S0J9N9_9EUKA</name>
<dbReference type="GO" id="GO:0101006">
    <property type="term" value="F:protein histidine phosphatase activity"/>
    <property type="evidence" value="ECO:0007669"/>
    <property type="project" value="TreeGrafter"/>
</dbReference>
<proteinExistence type="inferred from homology"/>
<dbReference type="Gene3D" id="3.50.20.20">
    <property type="entry name" value="Janus/Ocnus"/>
    <property type="match status" value="1"/>
</dbReference>
<protein>
    <recommendedName>
        <fullName evidence="8">14 kDa phosphohistidine phosphatase</fullName>
    </recommendedName>
</protein>
<reference evidence="7" key="1">
    <citation type="submission" date="2021-01" db="EMBL/GenBank/DDBJ databases">
        <authorList>
            <person name="Corre E."/>
            <person name="Pelletier E."/>
            <person name="Niang G."/>
            <person name="Scheremetjew M."/>
            <person name="Finn R."/>
            <person name="Kale V."/>
            <person name="Holt S."/>
            <person name="Cochrane G."/>
            <person name="Meng A."/>
            <person name="Brown T."/>
            <person name="Cohen L."/>
        </authorList>
    </citation>
    <scope>NUCLEOTIDE SEQUENCE</scope>
    <source>
        <strain evidence="7">RCC1130</strain>
    </source>
</reference>
<comment type="similarity">
    <text evidence="2">Belongs to the janus family.</text>
</comment>
<dbReference type="GO" id="GO:0005829">
    <property type="term" value="C:cytosol"/>
    <property type="evidence" value="ECO:0007669"/>
    <property type="project" value="TreeGrafter"/>
</dbReference>
<dbReference type="PANTHER" id="PTHR12258">
    <property type="entry name" value="JANUS-A/JANUS-B"/>
    <property type="match status" value="1"/>
</dbReference>
<dbReference type="SUPFAM" id="SSF143724">
    <property type="entry name" value="PHP14-like"/>
    <property type="match status" value="1"/>
</dbReference>
<keyword evidence="4" id="KW-0726">Sexual differentiation</keyword>